<dbReference type="AlphaFoldDB" id="A0A2V1DC64"/>
<comment type="similarity">
    <text evidence="1 5">Belongs to the glycosyl hydrolase 43 family.</text>
</comment>
<keyword evidence="7" id="KW-1133">Transmembrane helix</keyword>
<evidence type="ECO:0000256" key="5">
    <source>
        <dbReference type="RuleBase" id="RU361187"/>
    </source>
</evidence>
<dbReference type="InterPro" id="IPR023296">
    <property type="entry name" value="Glyco_hydro_beta-prop_sf"/>
</dbReference>
<organism evidence="8 9">
    <name type="scientific">Periconia macrospinosa</name>
    <dbReference type="NCBI Taxonomy" id="97972"/>
    <lineage>
        <taxon>Eukaryota</taxon>
        <taxon>Fungi</taxon>
        <taxon>Dikarya</taxon>
        <taxon>Ascomycota</taxon>
        <taxon>Pezizomycotina</taxon>
        <taxon>Dothideomycetes</taxon>
        <taxon>Pleosporomycetidae</taxon>
        <taxon>Pleosporales</taxon>
        <taxon>Massarineae</taxon>
        <taxon>Periconiaceae</taxon>
        <taxon>Periconia</taxon>
    </lineage>
</organism>
<reference evidence="8 9" key="1">
    <citation type="journal article" date="2018" name="Sci. Rep.">
        <title>Comparative genomics provides insights into the lifestyle and reveals functional heterogeneity of dark septate endophytic fungi.</title>
        <authorList>
            <person name="Knapp D.G."/>
            <person name="Nemeth J.B."/>
            <person name="Barry K."/>
            <person name="Hainaut M."/>
            <person name="Henrissat B."/>
            <person name="Johnson J."/>
            <person name="Kuo A."/>
            <person name="Lim J.H.P."/>
            <person name="Lipzen A."/>
            <person name="Nolan M."/>
            <person name="Ohm R.A."/>
            <person name="Tamas L."/>
            <person name="Grigoriev I.V."/>
            <person name="Spatafora J.W."/>
            <person name="Nagy L.G."/>
            <person name="Kovacs G.M."/>
        </authorList>
    </citation>
    <scope>NUCLEOTIDE SEQUENCE [LARGE SCALE GENOMIC DNA]</scope>
    <source>
        <strain evidence="8 9">DSE2036</strain>
    </source>
</reference>
<dbReference type="Gene3D" id="2.115.10.20">
    <property type="entry name" value="Glycosyl hydrolase domain, family 43"/>
    <property type="match status" value="1"/>
</dbReference>
<proteinExistence type="inferred from homology"/>
<dbReference type="GO" id="GO:0004553">
    <property type="term" value="F:hydrolase activity, hydrolyzing O-glycosyl compounds"/>
    <property type="evidence" value="ECO:0007669"/>
    <property type="project" value="InterPro"/>
</dbReference>
<dbReference type="InterPro" id="IPR006710">
    <property type="entry name" value="Glyco_hydro_43"/>
</dbReference>
<dbReference type="Pfam" id="PF04616">
    <property type="entry name" value="Glyco_hydro_43"/>
    <property type="match status" value="1"/>
</dbReference>
<dbReference type="SUPFAM" id="SSF75005">
    <property type="entry name" value="Arabinanase/levansucrase/invertase"/>
    <property type="match status" value="1"/>
</dbReference>
<evidence type="ECO:0000256" key="3">
    <source>
        <dbReference type="ARBA" id="ARBA00023295"/>
    </source>
</evidence>
<evidence type="ECO:0000313" key="8">
    <source>
        <dbReference type="EMBL" id="PVH95692.1"/>
    </source>
</evidence>
<dbReference type="OrthoDB" id="3879658at2759"/>
<dbReference type="EMBL" id="KZ805487">
    <property type="protein sequence ID" value="PVH95692.1"/>
    <property type="molecule type" value="Genomic_DNA"/>
</dbReference>
<keyword evidence="7" id="KW-0472">Membrane</keyword>
<keyword evidence="3 5" id="KW-0326">Glycosidase</keyword>
<evidence type="ECO:0000256" key="2">
    <source>
        <dbReference type="ARBA" id="ARBA00022801"/>
    </source>
</evidence>
<dbReference type="STRING" id="97972.A0A2V1DC64"/>
<evidence type="ECO:0000256" key="7">
    <source>
        <dbReference type="SAM" id="Phobius"/>
    </source>
</evidence>
<dbReference type="PANTHER" id="PTHR42812">
    <property type="entry name" value="BETA-XYLOSIDASE"/>
    <property type="match status" value="1"/>
</dbReference>
<dbReference type="PANTHER" id="PTHR42812:SF5">
    <property type="entry name" value="ENDO-ARABINASE"/>
    <property type="match status" value="1"/>
</dbReference>
<dbReference type="Proteomes" id="UP000244855">
    <property type="component" value="Unassembled WGS sequence"/>
</dbReference>
<dbReference type="CDD" id="cd08999">
    <property type="entry name" value="GH43_ABN-like"/>
    <property type="match status" value="1"/>
</dbReference>
<sequence>MGVRSDSPPTSDEELSDFGDLEPGLPHPDKPSNSTASTLKKFCLPDRWLAAVGFGLTVALILAVSLGTTVHHPKKLPRPKTGHYPSDAPFREVIHSNFPDPALLHHNGTWFVYASNNAAGIIHSNLHGQQKDLGVANVQLATSKNFLDWEIQEPAKSPLQELPKWVSSEMMASVDTSIAVPRADLWAPDILRRPDGKFVLYYSATPADEHSIHCIGASVGNSPKGPFEAESEPIACHPEEGGTIDTNPFLDHNDTVYILYKIDGNNRGNGGECLNTVPPLKNTPIYLHKMEKDGTTTSGEPIKILDRTDSDGPLVEAPSLIRTDEGIYILFFSTGCTFDPSYTLKYATSTNITGPYTRAKETLLKTGTHGLYAPGSASIVRDGSKWRMAFHARVFNDDLGGGIRPMYVADLEIRDTEVSLVAPE</sequence>
<feature type="transmembrane region" description="Helical" evidence="7">
    <location>
        <begin position="48"/>
        <end position="70"/>
    </location>
</feature>
<dbReference type="InterPro" id="IPR051795">
    <property type="entry name" value="Glycosyl_Hydrlase_43"/>
</dbReference>
<evidence type="ECO:0000256" key="6">
    <source>
        <dbReference type="SAM" id="MobiDB-lite"/>
    </source>
</evidence>
<dbReference type="GO" id="GO:0005975">
    <property type="term" value="P:carbohydrate metabolic process"/>
    <property type="evidence" value="ECO:0007669"/>
    <property type="project" value="InterPro"/>
</dbReference>
<evidence type="ECO:0000256" key="1">
    <source>
        <dbReference type="ARBA" id="ARBA00009865"/>
    </source>
</evidence>
<feature type="compositionally biased region" description="Acidic residues" evidence="6">
    <location>
        <begin position="11"/>
        <end position="20"/>
    </location>
</feature>
<feature type="site" description="Important for catalytic activity, responsible for pKa modulation of the active site Glu and correct orientation of both the proton donor and substrate" evidence="4">
    <location>
        <position position="263"/>
    </location>
</feature>
<keyword evidence="2 5" id="KW-0378">Hydrolase</keyword>
<name>A0A2V1DC64_9PLEO</name>
<accession>A0A2V1DC64</accession>
<gene>
    <name evidence="8" type="ORF">DM02DRAFT_141695</name>
</gene>
<keyword evidence="7" id="KW-0812">Transmembrane</keyword>
<evidence type="ECO:0000256" key="4">
    <source>
        <dbReference type="PIRSR" id="PIRSR606710-2"/>
    </source>
</evidence>
<protein>
    <submittedName>
        <fullName evidence="8">Glycoside hydrolase family 43 protein</fullName>
    </submittedName>
</protein>
<feature type="region of interest" description="Disordered" evidence="6">
    <location>
        <begin position="1"/>
        <end position="35"/>
    </location>
</feature>
<keyword evidence="9" id="KW-1185">Reference proteome</keyword>
<evidence type="ECO:0000313" key="9">
    <source>
        <dbReference type="Proteomes" id="UP000244855"/>
    </source>
</evidence>